<comment type="caution">
    <text evidence="1">The sequence shown here is derived from an EMBL/GenBank/DDBJ whole genome shotgun (WGS) entry which is preliminary data.</text>
</comment>
<name>A0AAV1WWK9_LUPLU</name>
<evidence type="ECO:0000313" key="1">
    <source>
        <dbReference type="EMBL" id="CAL0313552.1"/>
    </source>
</evidence>
<evidence type="ECO:0000313" key="2">
    <source>
        <dbReference type="Proteomes" id="UP001497480"/>
    </source>
</evidence>
<proteinExistence type="predicted"/>
<accession>A0AAV1WWK9</accession>
<dbReference type="EMBL" id="CAXHTB010000010">
    <property type="protein sequence ID" value="CAL0313552.1"/>
    <property type="molecule type" value="Genomic_DNA"/>
</dbReference>
<reference evidence="1 2" key="1">
    <citation type="submission" date="2024-03" db="EMBL/GenBank/DDBJ databases">
        <authorList>
            <person name="Martinez-Hernandez J."/>
        </authorList>
    </citation>
    <scope>NUCLEOTIDE SEQUENCE [LARGE SCALE GENOMIC DNA]</scope>
</reference>
<organism evidence="1 2">
    <name type="scientific">Lupinus luteus</name>
    <name type="common">European yellow lupine</name>
    <dbReference type="NCBI Taxonomy" id="3873"/>
    <lineage>
        <taxon>Eukaryota</taxon>
        <taxon>Viridiplantae</taxon>
        <taxon>Streptophyta</taxon>
        <taxon>Embryophyta</taxon>
        <taxon>Tracheophyta</taxon>
        <taxon>Spermatophyta</taxon>
        <taxon>Magnoliopsida</taxon>
        <taxon>eudicotyledons</taxon>
        <taxon>Gunneridae</taxon>
        <taxon>Pentapetalae</taxon>
        <taxon>rosids</taxon>
        <taxon>fabids</taxon>
        <taxon>Fabales</taxon>
        <taxon>Fabaceae</taxon>
        <taxon>Papilionoideae</taxon>
        <taxon>50 kb inversion clade</taxon>
        <taxon>genistoids sensu lato</taxon>
        <taxon>core genistoids</taxon>
        <taxon>Genisteae</taxon>
        <taxon>Lupinus</taxon>
    </lineage>
</organism>
<sequence>MPLSSQNCSISLDVNSPPPSVLNTLRCFPDCFSAITLNLFSIENTSLLALIR</sequence>
<dbReference type="Proteomes" id="UP001497480">
    <property type="component" value="Unassembled WGS sequence"/>
</dbReference>
<gene>
    <name evidence="1" type="ORF">LLUT_LOCUS14612</name>
</gene>
<protein>
    <submittedName>
        <fullName evidence="1">Uncharacterized protein</fullName>
    </submittedName>
</protein>
<keyword evidence="2" id="KW-1185">Reference proteome</keyword>
<dbReference type="AlphaFoldDB" id="A0AAV1WWK9"/>